<sequence length="327" mass="36025">MSKSKVFITRHLPKIDLEPLHQIAEIEIWTARQPPPYSLLLDKVKEIDGLLCLLTDSIDRELIETGKSLKVISQMAVGYDNIDVAAATAKHIPVGNTPGVLTNATADLTWALLMAIARRIVEAERFVQAGEWKTWEPTLLLGADLQGATLGIIGLGRIGQAVARRARGFDMKVLYYSRRRKNKELEESIGVEYAELDTLLSQADIISLHTSLSPETEHLISDRELQLMKSSAILINTARGAIINQQALYQALINNQIAGAALDVTDPEPIPMDSPLLKLNNIIITPHIGSASYQTRAKMAQMAVDNLIAGLQGTRLPHCVNKEVYQK</sequence>
<dbReference type="RefSeq" id="WP_015193457.1">
    <property type="nucleotide sequence ID" value="NC_019748.1"/>
</dbReference>
<dbReference type="AlphaFoldDB" id="K9XUQ2"/>
<evidence type="ECO:0000256" key="1">
    <source>
        <dbReference type="ARBA" id="ARBA00005854"/>
    </source>
</evidence>
<dbReference type="EC" id="1.1.1.26" evidence="8"/>
<dbReference type="eggNOG" id="COG1052">
    <property type="taxonomic scope" value="Bacteria"/>
</dbReference>
<dbReference type="GO" id="GO:0051287">
    <property type="term" value="F:NAD binding"/>
    <property type="evidence" value="ECO:0007669"/>
    <property type="project" value="InterPro"/>
</dbReference>
<dbReference type="GO" id="GO:0008652">
    <property type="term" value="P:amino acid biosynthetic process"/>
    <property type="evidence" value="ECO:0007669"/>
    <property type="project" value="UniProtKB-KW"/>
</dbReference>
<dbReference type="InterPro" id="IPR006140">
    <property type="entry name" value="D-isomer_DH_NAD-bd"/>
</dbReference>
<dbReference type="PANTHER" id="PTHR42789">
    <property type="entry name" value="D-ISOMER SPECIFIC 2-HYDROXYACID DEHYDROGENASE FAMILY PROTEIN (AFU_ORTHOLOGUE AFUA_6G10090)"/>
    <property type="match status" value="1"/>
</dbReference>
<organism evidence="8 9">
    <name type="scientific">Stanieria cyanosphaera (strain ATCC 29371 / PCC 7437)</name>
    <dbReference type="NCBI Taxonomy" id="111780"/>
    <lineage>
        <taxon>Bacteria</taxon>
        <taxon>Bacillati</taxon>
        <taxon>Cyanobacteriota</taxon>
        <taxon>Cyanophyceae</taxon>
        <taxon>Pleurocapsales</taxon>
        <taxon>Dermocarpellaceae</taxon>
        <taxon>Stanieria</taxon>
    </lineage>
</organism>
<dbReference type="PATRIC" id="fig|111780.3.peg.2336"/>
<dbReference type="InterPro" id="IPR050857">
    <property type="entry name" value="D-2-hydroxyacid_DH"/>
</dbReference>
<dbReference type="Proteomes" id="UP000010473">
    <property type="component" value="Chromosome"/>
</dbReference>
<evidence type="ECO:0000256" key="2">
    <source>
        <dbReference type="ARBA" id="ARBA00022605"/>
    </source>
</evidence>
<name>K9XUQ2_STAC7</name>
<gene>
    <name evidence="8" type="ordered locus">Sta7437_2241</name>
</gene>
<feature type="domain" description="D-isomer specific 2-hydroxyacid dehydrogenase NAD-binding" evidence="7">
    <location>
        <begin position="111"/>
        <end position="289"/>
    </location>
</feature>
<evidence type="ECO:0000259" key="7">
    <source>
        <dbReference type="Pfam" id="PF02826"/>
    </source>
</evidence>
<keyword evidence="9" id="KW-1185">Reference proteome</keyword>
<dbReference type="Pfam" id="PF00389">
    <property type="entry name" value="2-Hacid_dh"/>
    <property type="match status" value="1"/>
</dbReference>
<dbReference type="Gene3D" id="3.40.50.720">
    <property type="entry name" value="NAD(P)-binding Rossmann-like Domain"/>
    <property type="match status" value="2"/>
</dbReference>
<evidence type="ECO:0000256" key="5">
    <source>
        <dbReference type="RuleBase" id="RU003719"/>
    </source>
</evidence>
<evidence type="ECO:0000259" key="6">
    <source>
        <dbReference type="Pfam" id="PF00389"/>
    </source>
</evidence>
<dbReference type="STRING" id="111780.Sta7437_2241"/>
<dbReference type="PROSITE" id="PS00065">
    <property type="entry name" value="D_2_HYDROXYACID_DH_1"/>
    <property type="match status" value="1"/>
</dbReference>
<comment type="similarity">
    <text evidence="1 5">Belongs to the D-isomer specific 2-hydroxyacid dehydrogenase family.</text>
</comment>
<reference evidence="9" key="1">
    <citation type="journal article" date="2013" name="Proc. Natl. Acad. Sci. U.S.A.">
        <title>Improving the coverage of the cyanobacterial phylum using diversity-driven genome sequencing.</title>
        <authorList>
            <person name="Shih P.M."/>
            <person name="Wu D."/>
            <person name="Latifi A."/>
            <person name="Axen S.D."/>
            <person name="Fewer D.P."/>
            <person name="Talla E."/>
            <person name="Calteau A."/>
            <person name="Cai F."/>
            <person name="Tandeau de Marsac N."/>
            <person name="Rippka R."/>
            <person name="Herdman M."/>
            <person name="Sivonen K."/>
            <person name="Coursin T."/>
            <person name="Laurent T."/>
            <person name="Goodwin L."/>
            <person name="Nolan M."/>
            <person name="Davenport K.W."/>
            <person name="Han C.S."/>
            <person name="Rubin E.M."/>
            <person name="Eisen J.A."/>
            <person name="Woyke T."/>
            <person name="Gugger M."/>
            <person name="Kerfeld C.A."/>
        </authorList>
    </citation>
    <scope>NUCLEOTIDE SEQUENCE [LARGE SCALE GENOMIC DNA]</scope>
    <source>
        <strain evidence="9">ATCC 29371 / PCC 7437</strain>
    </source>
</reference>
<dbReference type="Pfam" id="PF02826">
    <property type="entry name" value="2-Hacid_dh_C"/>
    <property type="match status" value="1"/>
</dbReference>
<keyword evidence="2" id="KW-0028">Amino-acid biosynthesis</keyword>
<keyword evidence="4" id="KW-0520">NAD</keyword>
<dbReference type="CDD" id="cd05301">
    <property type="entry name" value="GDH"/>
    <property type="match status" value="1"/>
</dbReference>
<protein>
    <submittedName>
        <fullName evidence="8">Glyoxylate reductase</fullName>
        <ecNumber evidence="8">1.1.1.26</ecNumber>
    </submittedName>
</protein>
<dbReference type="EMBL" id="CP003653">
    <property type="protein sequence ID" value="AFZ35789.1"/>
    <property type="molecule type" value="Genomic_DNA"/>
</dbReference>
<dbReference type="SUPFAM" id="SSF52283">
    <property type="entry name" value="Formate/glycerate dehydrogenase catalytic domain-like"/>
    <property type="match status" value="1"/>
</dbReference>
<dbReference type="InterPro" id="IPR029753">
    <property type="entry name" value="D-isomer_DH_CS"/>
</dbReference>
<evidence type="ECO:0000256" key="4">
    <source>
        <dbReference type="ARBA" id="ARBA00023027"/>
    </source>
</evidence>
<evidence type="ECO:0000313" key="9">
    <source>
        <dbReference type="Proteomes" id="UP000010473"/>
    </source>
</evidence>
<keyword evidence="3 5" id="KW-0560">Oxidoreductase</keyword>
<accession>K9XUQ2</accession>
<evidence type="ECO:0000256" key="3">
    <source>
        <dbReference type="ARBA" id="ARBA00023002"/>
    </source>
</evidence>
<dbReference type="SUPFAM" id="SSF51735">
    <property type="entry name" value="NAD(P)-binding Rossmann-fold domains"/>
    <property type="match status" value="1"/>
</dbReference>
<evidence type="ECO:0000313" key="8">
    <source>
        <dbReference type="EMBL" id="AFZ35789.1"/>
    </source>
</evidence>
<dbReference type="KEGG" id="scs:Sta7437_2241"/>
<dbReference type="FunFam" id="3.40.50.720:FF:000462">
    <property type="entry name" value="Glyoxylate reductase (NADP+)"/>
    <property type="match status" value="1"/>
</dbReference>
<dbReference type="InterPro" id="IPR029752">
    <property type="entry name" value="D-isomer_DH_CS1"/>
</dbReference>
<dbReference type="OrthoDB" id="9805416at2"/>
<feature type="domain" description="D-isomer specific 2-hydroxyacid dehydrogenase catalytic" evidence="6">
    <location>
        <begin position="6"/>
        <end position="321"/>
    </location>
</feature>
<proteinExistence type="inferred from homology"/>
<dbReference type="GO" id="GO:0047964">
    <property type="term" value="F:glyoxylate reductase (NADH) activity"/>
    <property type="evidence" value="ECO:0007669"/>
    <property type="project" value="UniProtKB-EC"/>
</dbReference>
<dbReference type="PANTHER" id="PTHR42789:SF1">
    <property type="entry name" value="D-ISOMER SPECIFIC 2-HYDROXYACID DEHYDROGENASE FAMILY PROTEIN (AFU_ORTHOLOGUE AFUA_6G10090)"/>
    <property type="match status" value="1"/>
</dbReference>
<dbReference type="InterPro" id="IPR036291">
    <property type="entry name" value="NAD(P)-bd_dom_sf"/>
</dbReference>
<dbReference type="HOGENOM" id="CLU_019796_1_2_3"/>
<dbReference type="PROSITE" id="PS00671">
    <property type="entry name" value="D_2_HYDROXYACID_DH_3"/>
    <property type="match status" value="1"/>
</dbReference>
<dbReference type="InterPro" id="IPR006139">
    <property type="entry name" value="D-isomer_2_OHA_DH_cat_dom"/>
</dbReference>